<organism evidence="2 3">
    <name type="scientific">Lithocarpus litseifolius</name>
    <dbReference type="NCBI Taxonomy" id="425828"/>
    <lineage>
        <taxon>Eukaryota</taxon>
        <taxon>Viridiplantae</taxon>
        <taxon>Streptophyta</taxon>
        <taxon>Embryophyta</taxon>
        <taxon>Tracheophyta</taxon>
        <taxon>Spermatophyta</taxon>
        <taxon>Magnoliopsida</taxon>
        <taxon>eudicotyledons</taxon>
        <taxon>Gunneridae</taxon>
        <taxon>Pentapetalae</taxon>
        <taxon>rosids</taxon>
        <taxon>fabids</taxon>
        <taxon>Fagales</taxon>
        <taxon>Fagaceae</taxon>
        <taxon>Lithocarpus</taxon>
    </lineage>
</organism>
<dbReference type="Gene3D" id="3.60.10.10">
    <property type="entry name" value="Endonuclease/exonuclease/phosphatase"/>
    <property type="match status" value="1"/>
</dbReference>
<dbReference type="PANTHER" id="PTHR33710">
    <property type="entry name" value="BNAC02G09200D PROTEIN"/>
    <property type="match status" value="1"/>
</dbReference>
<accession>A0AAW2DJ70</accession>
<gene>
    <name evidence="2" type="ORF">SO802_005806</name>
</gene>
<protein>
    <recommendedName>
        <fullName evidence="1">Endonuclease/exonuclease/phosphatase domain-containing protein</fullName>
    </recommendedName>
</protein>
<name>A0AAW2DJ70_9ROSI</name>
<evidence type="ECO:0000313" key="3">
    <source>
        <dbReference type="Proteomes" id="UP001459277"/>
    </source>
</evidence>
<dbReference type="InterPro" id="IPR036691">
    <property type="entry name" value="Endo/exonu/phosph_ase_sf"/>
</dbReference>
<dbReference type="EMBL" id="JAZDWU010000002">
    <property type="protein sequence ID" value="KAL0010698.1"/>
    <property type="molecule type" value="Genomic_DNA"/>
</dbReference>
<dbReference type="SUPFAM" id="SSF56219">
    <property type="entry name" value="DNase I-like"/>
    <property type="match status" value="1"/>
</dbReference>
<dbReference type="Pfam" id="PF03372">
    <property type="entry name" value="Exo_endo_phos"/>
    <property type="match status" value="1"/>
</dbReference>
<dbReference type="AlphaFoldDB" id="A0AAW2DJ70"/>
<comment type="caution">
    <text evidence="2">The sequence shown here is derived from an EMBL/GenBank/DDBJ whole genome shotgun (WGS) entry which is preliminary data.</text>
</comment>
<evidence type="ECO:0000259" key="1">
    <source>
        <dbReference type="Pfam" id="PF03372"/>
    </source>
</evidence>
<proteinExistence type="predicted"/>
<dbReference type="Proteomes" id="UP001459277">
    <property type="component" value="Unassembled WGS sequence"/>
</dbReference>
<dbReference type="PANTHER" id="PTHR33710:SF77">
    <property type="entry name" value="DNASE I-LIKE SUPERFAMILY PROTEIN"/>
    <property type="match status" value="1"/>
</dbReference>
<keyword evidence="3" id="KW-1185">Reference proteome</keyword>
<dbReference type="InterPro" id="IPR005135">
    <property type="entry name" value="Endo/exonuclease/phosphatase"/>
</dbReference>
<reference evidence="2 3" key="1">
    <citation type="submission" date="2024-01" db="EMBL/GenBank/DDBJ databases">
        <title>A telomere-to-telomere, gap-free genome of sweet tea (Lithocarpus litseifolius).</title>
        <authorList>
            <person name="Zhou J."/>
        </authorList>
    </citation>
    <scope>NUCLEOTIDE SEQUENCE [LARGE SCALE GENOMIC DNA]</scope>
    <source>
        <strain evidence="2">Zhou-2022a</strain>
        <tissue evidence="2">Leaf</tissue>
    </source>
</reference>
<sequence length="314" mass="36846">MLAVPCVHRAGGLAMLCKKDVSLDIQTYSLNHIDARIMSDLNSPWRLIGFYGRPEEHHKHESWSYLRHLHSRDSLPWLCIGDYNEILNSNEKQGRIPRPLRPMEEFRTTLAQCGLSDLGFQGNIFTWKNGRPGDDFVQERLDRACATLEWRDLFPQATVKHIQAAYSDHNPILLSTQVTSPMTRRKKIPKRFKEKWSTHPECELIILEAWNASTEAGSPMYRLFNKIKRCRMSLVEWSRTLGNSKVLLDDKYNELELLMSINNPENLPLIQKVRDDINSLLFKDELFWRQRFRAIWLPAGDKNTKYFHQRANQR</sequence>
<feature type="domain" description="Endonuclease/exonuclease/phosphatase" evidence="1">
    <location>
        <begin position="9"/>
        <end position="169"/>
    </location>
</feature>
<evidence type="ECO:0000313" key="2">
    <source>
        <dbReference type="EMBL" id="KAL0010698.1"/>
    </source>
</evidence>